<name>A0ABN9WB68_9DINO</name>
<keyword evidence="2" id="KW-0472">Membrane</keyword>
<keyword evidence="4" id="KW-1185">Reference proteome</keyword>
<feature type="region of interest" description="Disordered" evidence="1">
    <location>
        <begin position="218"/>
        <end position="237"/>
    </location>
</feature>
<dbReference type="Proteomes" id="UP001189429">
    <property type="component" value="Unassembled WGS sequence"/>
</dbReference>
<feature type="region of interest" description="Disordered" evidence="1">
    <location>
        <begin position="28"/>
        <end position="47"/>
    </location>
</feature>
<feature type="transmembrane region" description="Helical" evidence="2">
    <location>
        <begin position="396"/>
        <end position="416"/>
    </location>
</feature>
<gene>
    <name evidence="3" type="ORF">PCOR1329_LOCUS64684</name>
</gene>
<evidence type="ECO:0008006" key="5">
    <source>
        <dbReference type="Google" id="ProtNLM"/>
    </source>
</evidence>
<keyword evidence="2" id="KW-0812">Transmembrane</keyword>
<dbReference type="EMBL" id="CAUYUJ010018259">
    <property type="protein sequence ID" value="CAK0882034.1"/>
    <property type="molecule type" value="Genomic_DNA"/>
</dbReference>
<feature type="region of interest" description="Disordered" evidence="1">
    <location>
        <begin position="119"/>
        <end position="138"/>
    </location>
</feature>
<comment type="caution">
    <text evidence="3">The sequence shown here is derived from an EMBL/GenBank/DDBJ whole genome shotgun (WGS) entry which is preliminary data.</text>
</comment>
<evidence type="ECO:0000256" key="1">
    <source>
        <dbReference type="SAM" id="MobiDB-lite"/>
    </source>
</evidence>
<accession>A0ABN9WB68</accession>
<organism evidence="3 4">
    <name type="scientific">Prorocentrum cordatum</name>
    <dbReference type="NCBI Taxonomy" id="2364126"/>
    <lineage>
        <taxon>Eukaryota</taxon>
        <taxon>Sar</taxon>
        <taxon>Alveolata</taxon>
        <taxon>Dinophyceae</taxon>
        <taxon>Prorocentrales</taxon>
        <taxon>Prorocentraceae</taxon>
        <taxon>Prorocentrum</taxon>
    </lineage>
</organism>
<keyword evidence="2" id="KW-1133">Transmembrane helix</keyword>
<proteinExistence type="predicted"/>
<reference evidence="3" key="1">
    <citation type="submission" date="2023-10" db="EMBL/GenBank/DDBJ databases">
        <authorList>
            <person name="Chen Y."/>
            <person name="Shah S."/>
            <person name="Dougan E. K."/>
            <person name="Thang M."/>
            <person name="Chan C."/>
        </authorList>
    </citation>
    <scope>NUCLEOTIDE SEQUENCE [LARGE SCALE GENOMIC DNA]</scope>
</reference>
<evidence type="ECO:0000313" key="3">
    <source>
        <dbReference type="EMBL" id="CAK0882034.1"/>
    </source>
</evidence>
<protein>
    <recommendedName>
        <fullName evidence="5">Autophagy-related protein 9</fullName>
    </recommendedName>
</protein>
<evidence type="ECO:0000313" key="4">
    <source>
        <dbReference type="Proteomes" id="UP001189429"/>
    </source>
</evidence>
<evidence type="ECO:0000256" key="2">
    <source>
        <dbReference type="SAM" id="Phobius"/>
    </source>
</evidence>
<sequence length="541" mass="61516">MISANLQREQFVVFLSQAQSLTTFRYHDGSRHRTAPASGSPVRPDADARGCWPRTRCGAVGAAERPTVPAVFESHTGKTSGICIVLKQAQQARRVVERLQQAASGSRLWHAYRSDFSSSSSKLPRTRAREGFAHDPSGSPDFKPFQHLGLRPDGGLKFLAMAQHGGGWPAWPKFIKVAFGYVVLLVNVSILLRCASVARQDISAHGIWSQPGELSQKVPHERWPRPRRRWPHNDGEANEGVQRKVDFRQVQVGFLPPVWRQAVVSVYEIGGLAYYFMRLLVAAWRACRTHGGQWEDLYNSWEATVYIYWDLIPSVRTFSALRALKHVHPQLFPAELRSAHLKYSMRLRSCRQRFAMISLFVIKRIVILWFGLQAFMHKFTQTAAQLEMNEGRPLTQMFLGIVFLNQLVGGVVQMDIQFRNRLMLFLFGGEDAKVEPEEDALLNVWVAHVANALWQRAFCLNDDAALDPVAISTFKGATPKERRMTALERLLCWIRWVVAISDFNHIDLQKAVLCEGEEHRQRRNEILGSRSIDHNAISFLD</sequence>
<feature type="transmembrane region" description="Helical" evidence="2">
    <location>
        <begin position="354"/>
        <end position="376"/>
    </location>
</feature>